<feature type="domain" description="Glycosyltransferase 2-like" evidence="1">
    <location>
        <begin position="22"/>
        <end position="152"/>
    </location>
</feature>
<dbReference type="GO" id="GO:0016740">
    <property type="term" value="F:transferase activity"/>
    <property type="evidence" value="ECO:0007669"/>
    <property type="project" value="UniProtKB-KW"/>
</dbReference>
<comment type="caution">
    <text evidence="2">The sequence shown here is derived from an EMBL/GenBank/DDBJ whole genome shotgun (WGS) entry which is preliminary data.</text>
</comment>
<dbReference type="InterPro" id="IPR050834">
    <property type="entry name" value="Glycosyltransf_2"/>
</dbReference>
<dbReference type="InterPro" id="IPR001173">
    <property type="entry name" value="Glyco_trans_2-like"/>
</dbReference>
<evidence type="ECO:0000313" key="3">
    <source>
        <dbReference type="Proteomes" id="UP000229740"/>
    </source>
</evidence>
<dbReference type="Pfam" id="PF00535">
    <property type="entry name" value="Glycos_transf_2"/>
    <property type="match status" value="1"/>
</dbReference>
<dbReference type="PANTHER" id="PTHR43685:SF2">
    <property type="entry name" value="GLYCOSYLTRANSFERASE 2-LIKE DOMAIN-CONTAINING PROTEIN"/>
    <property type="match status" value="1"/>
</dbReference>
<sequence>MLRAVRHKTLANMDMMSLPFVSVILPVYNDAERLKICLGALEEQTYPKEAYEVIVVDNNSAESIEAIVENYAQARADFEDRPGSYSARNKGLATAQGEVLAFTDSDCIPAADWIERGVKALLSVPNCGIVGGEVTLFFKDPDRPTAVELYDRLMYLSQKRYVEKYKYSATANLFTFRHVFERVGDFDGTLQSGGDKEWGQRVTAAGYTLFYAADVRIKHPARATLAEMQEKTRRVARGFTKRAWKQHLAPLSWTYESLMDHLPPIPPVVTTMRISDATFGMKMKILMIWCLLRYTRIVEILRTKCVKATRQ</sequence>
<evidence type="ECO:0000313" key="2">
    <source>
        <dbReference type="EMBL" id="PID58309.1"/>
    </source>
</evidence>
<gene>
    <name evidence="2" type="ORF">CSB45_04380</name>
</gene>
<dbReference type="SUPFAM" id="SSF53448">
    <property type="entry name" value="Nucleotide-diphospho-sugar transferases"/>
    <property type="match status" value="1"/>
</dbReference>
<proteinExistence type="predicted"/>
<dbReference type="PANTHER" id="PTHR43685">
    <property type="entry name" value="GLYCOSYLTRANSFERASE"/>
    <property type="match status" value="1"/>
</dbReference>
<organism evidence="2 3">
    <name type="scientific">candidate division KSB3 bacterium</name>
    <dbReference type="NCBI Taxonomy" id="2044937"/>
    <lineage>
        <taxon>Bacteria</taxon>
        <taxon>candidate division KSB3</taxon>
    </lineage>
</organism>
<dbReference type="InterPro" id="IPR029044">
    <property type="entry name" value="Nucleotide-diphossugar_trans"/>
</dbReference>
<dbReference type="EMBL" id="PDPS01000023">
    <property type="protein sequence ID" value="PID58309.1"/>
    <property type="molecule type" value="Genomic_DNA"/>
</dbReference>
<evidence type="ECO:0000259" key="1">
    <source>
        <dbReference type="Pfam" id="PF00535"/>
    </source>
</evidence>
<name>A0A2G6E878_9BACT</name>
<dbReference type="AlphaFoldDB" id="A0A2G6E878"/>
<reference evidence="2 3" key="1">
    <citation type="submission" date="2017-10" db="EMBL/GenBank/DDBJ databases">
        <title>Novel microbial diversity and functional potential in the marine mammal oral microbiome.</title>
        <authorList>
            <person name="Dudek N.K."/>
            <person name="Sun C.L."/>
            <person name="Burstein D."/>
            <person name="Kantor R.S."/>
            <person name="Aliaga Goltsman D.S."/>
            <person name="Bik E.M."/>
            <person name="Thomas B.C."/>
            <person name="Banfield J.F."/>
            <person name="Relman D.A."/>
        </authorList>
    </citation>
    <scope>NUCLEOTIDE SEQUENCE [LARGE SCALE GENOMIC DNA]</scope>
    <source>
        <strain evidence="2">DOLZORAL124_49_17</strain>
    </source>
</reference>
<keyword evidence="2" id="KW-0808">Transferase</keyword>
<dbReference type="Gene3D" id="3.90.550.10">
    <property type="entry name" value="Spore Coat Polysaccharide Biosynthesis Protein SpsA, Chain A"/>
    <property type="match status" value="1"/>
</dbReference>
<accession>A0A2G6E878</accession>
<protein>
    <submittedName>
        <fullName evidence="2">Glycosyl transferase family 2</fullName>
    </submittedName>
</protein>
<dbReference type="Proteomes" id="UP000229740">
    <property type="component" value="Unassembled WGS sequence"/>
</dbReference>